<dbReference type="GO" id="GO:0004176">
    <property type="term" value="F:ATP-dependent peptidase activity"/>
    <property type="evidence" value="ECO:0007669"/>
    <property type="project" value="TreeGrafter"/>
</dbReference>
<evidence type="ECO:0000313" key="5">
    <source>
        <dbReference type="Proteomes" id="UP000268007"/>
    </source>
</evidence>
<organism evidence="4 5">
    <name type="scientific">Mucilaginibacter gracilis</name>
    <dbReference type="NCBI Taxonomy" id="423350"/>
    <lineage>
        <taxon>Bacteria</taxon>
        <taxon>Pseudomonadati</taxon>
        <taxon>Bacteroidota</taxon>
        <taxon>Sphingobacteriia</taxon>
        <taxon>Sphingobacteriales</taxon>
        <taxon>Sphingobacteriaceae</taxon>
        <taxon>Mucilaginibacter</taxon>
    </lineage>
</organism>
<dbReference type="InterPro" id="IPR023562">
    <property type="entry name" value="ClpP/TepA"/>
</dbReference>
<keyword evidence="5" id="KW-1185">Reference proteome</keyword>
<evidence type="ECO:0000256" key="1">
    <source>
        <dbReference type="ARBA" id="ARBA00022670"/>
    </source>
</evidence>
<dbReference type="GO" id="GO:0009368">
    <property type="term" value="C:endopeptidase Clp complex"/>
    <property type="evidence" value="ECO:0007669"/>
    <property type="project" value="TreeGrafter"/>
</dbReference>
<comment type="caution">
    <text evidence="4">The sequence shown here is derived from an EMBL/GenBank/DDBJ whole genome shotgun (WGS) entry which is preliminary data.</text>
</comment>
<dbReference type="InterPro" id="IPR029045">
    <property type="entry name" value="ClpP/crotonase-like_dom_sf"/>
</dbReference>
<dbReference type="GO" id="GO:0006515">
    <property type="term" value="P:protein quality control for misfolded or incompletely synthesized proteins"/>
    <property type="evidence" value="ECO:0007669"/>
    <property type="project" value="TreeGrafter"/>
</dbReference>
<proteinExistence type="predicted"/>
<evidence type="ECO:0000313" key="4">
    <source>
        <dbReference type="EMBL" id="RKR83196.1"/>
    </source>
</evidence>
<name>A0A495J2I5_9SPHI</name>
<dbReference type="GO" id="GO:0004252">
    <property type="term" value="F:serine-type endopeptidase activity"/>
    <property type="evidence" value="ECO:0007669"/>
    <property type="project" value="TreeGrafter"/>
</dbReference>
<accession>A0A495J2I5</accession>
<evidence type="ECO:0000256" key="2">
    <source>
        <dbReference type="ARBA" id="ARBA00022801"/>
    </source>
</evidence>
<dbReference type="AlphaFoldDB" id="A0A495J2I5"/>
<protein>
    <submittedName>
        <fullName evidence="4">ATP-dependent protease ClpP protease subunit</fullName>
    </submittedName>
</protein>
<gene>
    <name evidence="4" type="ORF">BDD43_3398</name>
</gene>
<dbReference type="Proteomes" id="UP000268007">
    <property type="component" value="Unassembled WGS sequence"/>
</dbReference>
<reference evidence="4 5" key="1">
    <citation type="submission" date="2018-10" db="EMBL/GenBank/DDBJ databases">
        <title>Genomic Encyclopedia of Archaeal and Bacterial Type Strains, Phase II (KMG-II): from individual species to whole genera.</title>
        <authorList>
            <person name="Goeker M."/>
        </authorList>
    </citation>
    <scope>NUCLEOTIDE SEQUENCE [LARGE SCALE GENOMIC DNA]</scope>
    <source>
        <strain evidence="4 5">DSM 18602</strain>
    </source>
</reference>
<dbReference type="SUPFAM" id="SSF52096">
    <property type="entry name" value="ClpP/crotonase"/>
    <property type="match status" value="1"/>
</dbReference>
<evidence type="ECO:0000256" key="3">
    <source>
        <dbReference type="ARBA" id="ARBA00022825"/>
    </source>
</evidence>
<keyword evidence="3" id="KW-0720">Serine protease</keyword>
<dbReference type="Pfam" id="PF00574">
    <property type="entry name" value="CLP_protease"/>
    <property type="match status" value="1"/>
</dbReference>
<dbReference type="GO" id="GO:0051117">
    <property type="term" value="F:ATPase binding"/>
    <property type="evidence" value="ECO:0007669"/>
    <property type="project" value="TreeGrafter"/>
</dbReference>
<dbReference type="EMBL" id="RBKU01000001">
    <property type="protein sequence ID" value="RKR83196.1"/>
    <property type="molecule type" value="Genomic_DNA"/>
</dbReference>
<dbReference type="PANTHER" id="PTHR10381">
    <property type="entry name" value="ATP-DEPENDENT CLP PROTEASE PROTEOLYTIC SUBUNIT"/>
    <property type="match status" value="1"/>
</dbReference>
<keyword evidence="2" id="KW-0378">Hydrolase</keyword>
<dbReference type="PANTHER" id="PTHR10381:SF70">
    <property type="entry name" value="ATP-DEPENDENT CLP PROTEASE PROTEOLYTIC SUBUNIT"/>
    <property type="match status" value="1"/>
</dbReference>
<keyword evidence="1 4" id="KW-0645">Protease</keyword>
<sequence length="360" mass="38742">MQADKATVWIYAYVGDCDFNGPAFQLLIDDLVQRGASEALIKFHCYGGVVFDGNMIANTIENSPFPIDILIVGVCASMAAILMLKARKISIVSNGFVMIHTPSGFCDGNAEAHLSTAKLLQSMQGQFAIDLGTRTRKDATYTAKWLDGQDHWIDAGECLAEGLVDEIVPVATDAPEPLTVEAVATLGAKAVFNRFKASLEAPKPNNKKTMDKQRTIDKYNLTGVTADSTDEQVEAALEAHVKSITDSATKTADEVIDAMVEALGPDVTPTAKASYKAVGKSLGVATLKSIIGEHKPYAAITDVLKSFQAQPKDDTGTAGWDWDKYQKENPKALVALEKTDPATFKKLYTAKYGKTPGAEK</sequence>
<dbReference type="Gene3D" id="3.90.226.10">
    <property type="entry name" value="2-enoyl-CoA Hydratase, Chain A, domain 1"/>
    <property type="match status" value="1"/>
</dbReference>